<dbReference type="Proteomes" id="UP000824998">
    <property type="component" value="Unassembled WGS sequence"/>
</dbReference>
<reference evidence="2" key="1">
    <citation type="journal article" date="2021" name="IMA Fungus">
        <title>Genomic characterization of three marine fungi, including Emericellopsis atlantica sp. nov. with signatures of a generalist lifestyle and marine biomass degradation.</title>
        <authorList>
            <person name="Hagestad O.C."/>
            <person name="Hou L."/>
            <person name="Andersen J.H."/>
            <person name="Hansen E.H."/>
            <person name="Altermark B."/>
            <person name="Li C."/>
            <person name="Kuhnert E."/>
            <person name="Cox R.J."/>
            <person name="Crous P.W."/>
            <person name="Spatafora J.W."/>
            <person name="Lail K."/>
            <person name="Amirebrahimi M."/>
            <person name="Lipzen A."/>
            <person name="Pangilinan J."/>
            <person name="Andreopoulos W."/>
            <person name="Hayes R.D."/>
            <person name="Ng V."/>
            <person name="Grigoriev I.V."/>
            <person name="Jackson S.A."/>
            <person name="Sutton T.D.S."/>
            <person name="Dobson A.D.W."/>
            <person name="Rama T."/>
        </authorList>
    </citation>
    <scope>NUCLEOTIDE SEQUENCE</scope>
    <source>
        <strain evidence="2">TRa018bII</strain>
    </source>
</reference>
<comment type="caution">
    <text evidence="2">The sequence shown here is derived from an EMBL/GenBank/DDBJ whole genome shotgun (WGS) entry which is preliminary data.</text>
</comment>
<evidence type="ECO:0000313" key="2">
    <source>
        <dbReference type="EMBL" id="KAG9231402.1"/>
    </source>
</evidence>
<feature type="transmembrane region" description="Helical" evidence="1">
    <location>
        <begin position="6"/>
        <end position="25"/>
    </location>
</feature>
<keyword evidence="1" id="KW-1133">Transmembrane helix</keyword>
<dbReference type="AlphaFoldDB" id="A0A9P8C2T0"/>
<evidence type="ECO:0000256" key="1">
    <source>
        <dbReference type="SAM" id="Phobius"/>
    </source>
</evidence>
<accession>A0A9P8C2T0</accession>
<keyword evidence="1" id="KW-0472">Membrane</keyword>
<gene>
    <name evidence="2" type="ORF">BJ875DRAFT_469645</name>
</gene>
<keyword evidence="1" id="KW-0812">Transmembrane</keyword>
<name>A0A9P8C2T0_9HELO</name>
<sequence length="96" mass="11175">MWVWFFVLILWCGSIILGILIQTFIHSFSSAPGSTAFERLHDRLRSFTLGMLHLICNIKAALCWATRDDKVSPHSVGRFNFQERRLVQRRISFYGS</sequence>
<proteinExistence type="predicted"/>
<keyword evidence="3" id="KW-1185">Reference proteome</keyword>
<protein>
    <submittedName>
        <fullName evidence="2">Uncharacterized protein</fullName>
    </submittedName>
</protein>
<dbReference type="EMBL" id="MU251604">
    <property type="protein sequence ID" value="KAG9231402.1"/>
    <property type="molecule type" value="Genomic_DNA"/>
</dbReference>
<evidence type="ECO:0000313" key="3">
    <source>
        <dbReference type="Proteomes" id="UP000824998"/>
    </source>
</evidence>
<organism evidence="2 3">
    <name type="scientific">Amylocarpus encephaloides</name>
    <dbReference type="NCBI Taxonomy" id="45428"/>
    <lineage>
        <taxon>Eukaryota</taxon>
        <taxon>Fungi</taxon>
        <taxon>Dikarya</taxon>
        <taxon>Ascomycota</taxon>
        <taxon>Pezizomycotina</taxon>
        <taxon>Leotiomycetes</taxon>
        <taxon>Helotiales</taxon>
        <taxon>Helotiales incertae sedis</taxon>
        <taxon>Amylocarpus</taxon>
    </lineage>
</organism>